<feature type="domain" description="Smf/DprA SLOG" evidence="2">
    <location>
        <begin position="79"/>
        <end position="288"/>
    </location>
</feature>
<keyword evidence="5" id="KW-1185">Reference proteome</keyword>
<dbReference type="InterPro" id="IPR057666">
    <property type="entry name" value="DrpA_SLOG"/>
</dbReference>
<evidence type="ECO:0000259" key="2">
    <source>
        <dbReference type="Pfam" id="PF02481"/>
    </source>
</evidence>
<evidence type="ECO:0000259" key="3">
    <source>
        <dbReference type="Pfam" id="PF17782"/>
    </source>
</evidence>
<protein>
    <submittedName>
        <fullName evidence="4">DNA-processing protein DprA</fullName>
    </submittedName>
</protein>
<dbReference type="PANTHER" id="PTHR43022:SF1">
    <property type="entry name" value="PROTEIN SMF"/>
    <property type="match status" value="1"/>
</dbReference>
<proteinExistence type="inferred from homology"/>
<dbReference type="RefSeq" id="WP_031384548.1">
    <property type="nucleotide sequence ID" value="NZ_BAABKI010000009.1"/>
</dbReference>
<dbReference type="InterPro" id="IPR041614">
    <property type="entry name" value="DprA_WH"/>
</dbReference>
<gene>
    <name evidence="4" type="primary">dprA</name>
    <name evidence="4" type="ORF">GCM10023342_06620</name>
</gene>
<name>A0ABP9R523_9GAMM</name>
<organism evidence="4 5">
    <name type="scientific">Modicisalibacter zincidurans</name>
    <dbReference type="NCBI Taxonomy" id="1178777"/>
    <lineage>
        <taxon>Bacteria</taxon>
        <taxon>Pseudomonadati</taxon>
        <taxon>Pseudomonadota</taxon>
        <taxon>Gammaproteobacteria</taxon>
        <taxon>Oceanospirillales</taxon>
        <taxon>Halomonadaceae</taxon>
        <taxon>Modicisalibacter</taxon>
    </lineage>
</organism>
<dbReference type="InterPro" id="IPR036388">
    <property type="entry name" value="WH-like_DNA-bd_sf"/>
</dbReference>
<dbReference type="Pfam" id="PF02481">
    <property type="entry name" value="DNA_processg_A"/>
    <property type="match status" value="1"/>
</dbReference>
<evidence type="ECO:0000256" key="1">
    <source>
        <dbReference type="ARBA" id="ARBA00006525"/>
    </source>
</evidence>
<comment type="caution">
    <text evidence="4">The sequence shown here is derived from an EMBL/GenBank/DDBJ whole genome shotgun (WGS) entry which is preliminary data.</text>
</comment>
<dbReference type="Pfam" id="PF17782">
    <property type="entry name" value="WHD_DprA"/>
    <property type="match status" value="1"/>
</dbReference>
<dbReference type="Gene3D" id="1.10.10.10">
    <property type="entry name" value="Winged helix-like DNA-binding domain superfamily/Winged helix DNA-binding domain"/>
    <property type="match status" value="1"/>
</dbReference>
<dbReference type="PANTHER" id="PTHR43022">
    <property type="entry name" value="PROTEIN SMF"/>
    <property type="match status" value="1"/>
</dbReference>
<dbReference type="InterPro" id="IPR003488">
    <property type="entry name" value="DprA"/>
</dbReference>
<feature type="domain" description="DprA winged helix" evidence="3">
    <location>
        <begin position="301"/>
        <end position="359"/>
    </location>
</feature>
<dbReference type="Proteomes" id="UP001500074">
    <property type="component" value="Unassembled WGS sequence"/>
</dbReference>
<accession>A0ABP9R523</accession>
<dbReference type="Gene3D" id="3.40.50.450">
    <property type="match status" value="1"/>
</dbReference>
<dbReference type="NCBIfam" id="TIGR00732">
    <property type="entry name" value="dprA"/>
    <property type="match status" value="1"/>
</dbReference>
<dbReference type="SUPFAM" id="SSF102405">
    <property type="entry name" value="MCP/YpsA-like"/>
    <property type="match status" value="1"/>
</dbReference>
<evidence type="ECO:0000313" key="5">
    <source>
        <dbReference type="Proteomes" id="UP001500074"/>
    </source>
</evidence>
<reference evidence="5" key="1">
    <citation type="journal article" date="2019" name="Int. J. Syst. Evol. Microbiol.">
        <title>The Global Catalogue of Microorganisms (GCM) 10K type strain sequencing project: providing services to taxonomists for standard genome sequencing and annotation.</title>
        <authorList>
            <consortium name="The Broad Institute Genomics Platform"/>
            <consortium name="The Broad Institute Genome Sequencing Center for Infectious Disease"/>
            <person name="Wu L."/>
            <person name="Ma J."/>
        </authorList>
    </citation>
    <scope>NUCLEOTIDE SEQUENCE [LARGE SCALE GENOMIC DNA]</scope>
    <source>
        <strain evidence="5">JCM 18472</strain>
    </source>
</reference>
<sequence>MTATPEIALALAHLPGIGPRRLAELQRQAPDWPQGWLAMLPAPGRDALRLWLDHPARSPLSALIARAQDWQATATDHHLLYPGHDAWPALLDELPDPPPLLWAIGDLAAFEAPGLAIVGTRRPTREGLGNAARFAGELAAAGLCVTSGMALGIDGRAHQAALDARGRSIGVLGCGIDVTYPARHAELYRRMRGEGGLLLSEYAPGTRANPAFFPRRNRLITGLSLGVLVIEAAEKSGSLISARLAAEQNREVFALPGSLNNPQAQGCLALLKQGATLVSELADILLELGHWVATGDSSTLATHPANPAAPSGDALLDLLSGSPTPLDLLIELSGRDFGFCQQRLLELELEGRVAQAPGGWVRC</sequence>
<comment type="similarity">
    <text evidence="1">Belongs to the DprA/Smf family.</text>
</comment>
<evidence type="ECO:0000313" key="4">
    <source>
        <dbReference type="EMBL" id="GAA5171579.1"/>
    </source>
</evidence>
<dbReference type="EMBL" id="BAABKI010000009">
    <property type="protein sequence ID" value="GAA5171579.1"/>
    <property type="molecule type" value="Genomic_DNA"/>
</dbReference>